<dbReference type="AlphaFoldDB" id="A0A833LZX6"/>
<dbReference type="GO" id="GO:0008725">
    <property type="term" value="F:DNA-3-methyladenine glycosylase activity"/>
    <property type="evidence" value="ECO:0007669"/>
    <property type="project" value="UniProtKB-EC"/>
</dbReference>
<evidence type="ECO:0000256" key="7">
    <source>
        <dbReference type="ARBA" id="ARBA00057608"/>
    </source>
</evidence>
<dbReference type="NCBIfam" id="TIGR00624">
    <property type="entry name" value="tag"/>
    <property type="match status" value="1"/>
</dbReference>
<evidence type="ECO:0000256" key="8">
    <source>
        <dbReference type="ARBA" id="ARBA00066766"/>
    </source>
</evidence>
<organism evidence="10 11">
    <name type="scientific">Leptonema illini</name>
    <dbReference type="NCBI Taxonomy" id="183"/>
    <lineage>
        <taxon>Bacteria</taxon>
        <taxon>Pseudomonadati</taxon>
        <taxon>Spirochaetota</taxon>
        <taxon>Spirochaetia</taxon>
        <taxon>Leptospirales</taxon>
        <taxon>Leptospiraceae</taxon>
        <taxon>Leptonema</taxon>
    </lineage>
</organism>
<dbReference type="Gene3D" id="1.10.340.30">
    <property type="entry name" value="Hypothetical protein, domain 2"/>
    <property type="match status" value="1"/>
</dbReference>
<evidence type="ECO:0000256" key="4">
    <source>
        <dbReference type="ARBA" id="ARBA00022833"/>
    </source>
</evidence>
<evidence type="ECO:0000256" key="6">
    <source>
        <dbReference type="ARBA" id="ARBA00052558"/>
    </source>
</evidence>
<dbReference type="GO" id="GO:0046872">
    <property type="term" value="F:metal ion binding"/>
    <property type="evidence" value="ECO:0007669"/>
    <property type="project" value="UniProtKB-KW"/>
</dbReference>
<dbReference type="EMBL" id="WBUI01000002">
    <property type="protein sequence ID" value="KAB2934618.1"/>
    <property type="molecule type" value="Genomic_DNA"/>
</dbReference>
<comment type="function">
    <text evidence="7">Hydrolysis of the deoxyribose N-glycosidic bond to excise 3-methyladenine from the damaged DNA polymer formed by alkylation lesions.</text>
</comment>
<comment type="caution">
    <text evidence="10">The sequence shown here is derived from an EMBL/GenBank/DDBJ whole genome shotgun (WGS) entry which is preliminary data.</text>
</comment>
<dbReference type="Proteomes" id="UP000460298">
    <property type="component" value="Unassembled WGS sequence"/>
</dbReference>
<comment type="catalytic activity">
    <reaction evidence="6">
        <text>Hydrolysis of alkylated DNA, releasing 3-methyladenine.</text>
        <dbReference type="EC" id="3.2.2.20"/>
    </reaction>
</comment>
<dbReference type="Pfam" id="PF03352">
    <property type="entry name" value="Adenine_glyco"/>
    <property type="match status" value="1"/>
</dbReference>
<keyword evidence="1 9" id="KW-0479">Metal-binding</keyword>
<dbReference type="InterPro" id="IPR004597">
    <property type="entry name" value="Tag"/>
</dbReference>
<gene>
    <name evidence="10" type="ORF">F9K24_02245</name>
</gene>
<dbReference type="GO" id="GO:0006284">
    <property type="term" value="P:base-excision repair"/>
    <property type="evidence" value="ECO:0007669"/>
    <property type="project" value="InterPro"/>
</dbReference>
<dbReference type="SUPFAM" id="SSF48150">
    <property type="entry name" value="DNA-glycosylase"/>
    <property type="match status" value="1"/>
</dbReference>
<dbReference type="FunFam" id="1.10.340.30:FF:000009">
    <property type="entry name" value="DNA-3-methyladenine glycosylase I"/>
    <property type="match status" value="1"/>
</dbReference>
<keyword evidence="4 9" id="KW-0862">Zinc</keyword>
<evidence type="ECO:0000256" key="3">
    <source>
        <dbReference type="ARBA" id="ARBA00022801"/>
    </source>
</evidence>
<feature type="binding site" evidence="9">
    <location>
        <position position="19"/>
    </location>
    <ligand>
        <name>Zn(2+)</name>
        <dbReference type="ChEBI" id="CHEBI:29105"/>
    </ligand>
</feature>
<feature type="binding site" evidence="9">
    <location>
        <position position="177"/>
    </location>
    <ligand>
        <name>Zn(2+)</name>
        <dbReference type="ChEBI" id="CHEBI:29105"/>
    </ligand>
</feature>
<feature type="binding site" evidence="9">
    <location>
        <position position="181"/>
    </location>
    <ligand>
        <name>Zn(2+)</name>
        <dbReference type="ChEBI" id="CHEBI:29105"/>
    </ligand>
</feature>
<dbReference type="InterPro" id="IPR011257">
    <property type="entry name" value="DNA_glycosylase"/>
</dbReference>
<dbReference type="InterPro" id="IPR052891">
    <property type="entry name" value="DNA-3mA_glycosylase"/>
</dbReference>
<reference evidence="10 11" key="1">
    <citation type="submission" date="2019-10" db="EMBL/GenBank/DDBJ databases">
        <title>Extracellular Electron Transfer in a Candidatus Methanoperedens spp. Enrichment Culture.</title>
        <authorList>
            <person name="Berger S."/>
            <person name="Rangel Shaw D."/>
            <person name="Berben T."/>
            <person name="In 'T Zandt M."/>
            <person name="Frank J."/>
            <person name="Reimann J."/>
            <person name="Jetten M.S.M."/>
            <person name="Welte C.U."/>
        </authorList>
    </citation>
    <scope>NUCLEOTIDE SEQUENCE [LARGE SCALE GENOMIC DNA]</scope>
    <source>
        <strain evidence="10">SB12</strain>
    </source>
</reference>
<accession>A0A833LZX6</accession>
<protein>
    <recommendedName>
        <fullName evidence="8">DNA-3-methyladenine glycosylase I</fullName>
        <ecNumber evidence="8">3.2.2.20</ecNumber>
    </recommendedName>
</protein>
<evidence type="ECO:0000313" key="10">
    <source>
        <dbReference type="EMBL" id="KAB2934618.1"/>
    </source>
</evidence>
<evidence type="ECO:0000256" key="9">
    <source>
        <dbReference type="PIRSR" id="PIRSR604597-1"/>
    </source>
</evidence>
<evidence type="ECO:0000256" key="5">
    <source>
        <dbReference type="ARBA" id="ARBA00023204"/>
    </source>
</evidence>
<dbReference type="PANTHER" id="PTHR30037">
    <property type="entry name" value="DNA-3-METHYLADENINE GLYCOSYLASE 1"/>
    <property type="match status" value="1"/>
</dbReference>
<feature type="binding site" evidence="9">
    <location>
        <position position="5"/>
    </location>
    <ligand>
        <name>Zn(2+)</name>
        <dbReference type="ChEBI" id="CHEBI:29105"/>
    </ligand>
</feature>
<name>A0A833LZX6_9LEPT</name>
<keyword evidence="5" id="KW-0234">DNA repair</keyword>
<dbReference type="InterPro" id="IPR005019">
    <property type="entry name" value="Adenine_glyco"/>
</dbReference>
<evidence type="ECO:0000313" key="11">
    <source>
        <dbReference type="Proteomes" id="UP000460298"/>
    </source>
</evidence>
<dbReference type="EC" id="3.2.2.20" evidence="8"/>
<keyword evidence="2" id="KW-0227">DNA damage</keyword>
<evidence type="ECO:0000256" key="2">
    <source>
        <dbReference type="ARBA" id="ARBA00022763"/>
    </source>
</evidence>
<sequence length="191" mass="22511">MNDRCPWVDVTKPDYLAYHDEQWGVPVYDDRLIFEYLTLESAQAGLSWYTVLKKRENYRRVFANFEPEKVARFTPAKIEKLLLDPGIIRNRLKVEAAVNNARLFLDVQSEFGSFSEFIWRFVDGRPRVNRLRHKKDYPSTSRESDALSKDLKKRGFKFLGSTICYAHMQATGMVNDHSLNCFRRQQIIDSY</sequence>
<evidence type="ECO:0000256" key="1">
    <source>
        <dbReference type="ARBA" id="ARBA00022723"/>
    </source>
</evidence>
<keyword evidence="3" id="KW-0378">Hydrolase</keyword>
<proteinExistence type="predicted"/>
<dbReference type="PANTHER" id="PTHR30037:SF4">
    <property type="entry name" value="DNA-3-METHYLADENINE GLYCOSYLASE I"/>
    <property type="match status" value="1"/>
</dbReference>